<sequence>MWFNLEVVCLVGLMVLFGSVSLMSVVFSLEVFMLGLVLELSMVFSSFSLSIFLIFLSVVVLGSVASFIVVIYAVALKGGLVLGLGW</sequence>
<organism evidence="2">
    <name type="scientific">Paratenuisentis ambiguus</name>
    <name type="common">Thorny-headed worm</name>
    <dbReference type="NCBI Taxonomy" id="185730"/>
    <lineage>
        <taxon>Eukaryota</taxon>
        <taxon>Metazoa</taxon>
        <taxon>Spiralia</taxon>
        <taxon>Lophotrochozoa</taxon>
        <taxon>Acanthocephala</taxon>
        <taxon>Eoacanthocephala</taxon>
        <taxon>Neoechinorhynchida</taxon>
        <taxon>Tenuisentidae</taxon>
        <taxon>Paratenuisentis</taxon>
    </lineage>
</organism>
<keyword evidence="1" id="KW-1133">Transmembrane helix</keyword>
<dbReference type="RefSeq" id="YP_007183152.1">
    <property type="nucleotide sequence ID" value="NC_019807.1"/>
</dbReference>
<dbReference type="CTD" id="4539"/>
<dbReference type="AlphaFoldDB" id="K0J9V3"/>
<keyword evidence="1" id="KW-0812">Transmembrane</keyword>
<dbReference type="EMBL" id="FR856885">
    <property type="protein sequence ID" value="CCA94484.2"/>
    <property type="molecule type" value="Genomic_DNA"/>
</dbReference>
<reference evidence="2" key="1">
    <citation type="journal article" date="2013" name="Mol. Phylogenet. Evol.">
        <title>Phylogenetic analyses of endoparasitic Acanthocephala based on mitochondrial genomes suggest secondary loss of sensory organs.</title>
        <authorList>
            <person name="Weber M."/>
            <person name="Wey-Fabrizius A.R."/>
            <person name="Podsiadlowski L."/>
            <person name="Witek A."/>
            <person name="Schill R.O."/>
            <person name="Sugar L."/>
            <person name="Herlyn H."/>
            <person name="Hankeln T."/>
        </authorList>
    </citation>
    <scope>NUCLEOTIDE SEQUENCE</scope>
</reference>
<evidence type="ECO:0000256" key="1">
    <source>
        <dbReference type="SAM" id="Phobius"/>
    </source>
</evidence>
<keyword evidence="1" id="KW-0472">Membrane</keyword>
<accession>K0J9V3</accession>
<feature type="transmembrane region" description="Helical" evidence="1">
    <location>
        <begin position="49"/>
        <end position="75"/>
    </location>
</feature>
<dbReference type="GeneID" id="14216958"/>
<name>K0J9V3_PARAB</name>
<geneLocation type="mitochondrion" evidence="2"/>
<gene>
    <name evidence="2" type="primary">ND4L</name>
</gene>
<evidence type="ECO:0000313" key="2">
    <source>
        <dbReference type="EMBL" id="CCA94484.2"/>
    </source>
</evidence>
<feature type="transmembrane region" description="Helical" evidence="1">
    <location>
        <begin position="7"/>
        <end position="29"/>
    </location>
</feature>
<protein>
    <submittedName>
        <fullName evidence="2">NADH dehydrogenase subunit 4L</fullName>
    </submittedName>
</protein>
<proteinExistence type="predicted"/>
<keyword evidence="2" id="KW-0496">Mitochondrion</keyword>